<keyword evidence="3 7" id="KW-1133">Transmembrane helix</keyword>
<dbReference type="InterPro" id="IPR052337">
    <property type="entry name" value="SAT4-like"/>
</dbReference>
<keyword evidence="10" id="KW-1185">Reference proteome</keyword>
<feature type="transmembrane region" description="Helical" evidence="7">
    <location>
        <begin position="256"/>
        <end position="283"/>
    </location>
</feature>
<feature type="transmembrane region" description="Helical" evidence="7">
    <location>
        <begin position="135"/>
        <end position="155"/>
    </location>
</feature>
<dbReference type="OrthoDB" id="3934549at2759"/>
<dbReference type="InterPro" id="IPR049326">
    <property type="entry name" value="Rhodopsin_dom_fungi"/>
</dbReference>
<keyword evidence="4 7" id="KW-0472">Membrane</keyword>
<feature type="transmembrane region" description="Helical" evidence="7">
    <location>
        <begin position="20"/>
        <end position="40"/>
    </location>
</feature>
<evidence type="ECO:0000256" key="4">
    <source>
        <dbReference type="ARBA" id="ARBA00023136"/>
    </source>
</evidence>
<dbReference type="Proteomes" id="UP000567885">
    <property type="component" value="Unassembled WGS sequence"/>
</dbReference>
<evidence type="ECO:0000313" key="9">
    <source>
        <dbReference type="EMBL" id="KAF5679242.1"/>
    </source>
</evidence>
<accession>A0A8H5U0Z2</accession>
<dbReference type="GO" id="GO:0016020">
    <property type="term" value="C:membrane"/>
    <property type="evidence" value="ECO:0007669"/>
    <property type="project" value="UniProtKB-SubCell"/>
</dbReference>
<evidence type="ECO:0000256" key="6">
    <source>
        <dbReference type="SAM" id="MobiDB-lite"/>
    </source>
</evidence>
<protein>
    <submittedName>
        <fullName evidence="9">Integral membrane protein</fullName>
    </submittedName>
</protein>
<evidence type="ECO:0000256" key="7">
    <source>
        <dbReference type="SAM" id="Phobius"/>
    </source>
</evidence>
<dbReference type="PANTHER" id="PTHR33048:SF47">
    <property type="entry name" value="INTEGRAL MEMBRANE PROTEIN-RELATED"/>
    <property type="match status" value="1"/>
</dbReference>
<feature type="region of interest" description="Disordered" evidence="6">
    <location>
        <begin position="305"/>
        <end position="325"/>
    </location>
</feature>
<evidence type="ECO:0000256" key="2">
    <source>
        <dbReference type="ARBA" id="ARBA00022692"/>
    </source>
</evidence>
<proteinExistence type="inferred from homology"/>
<evidence type="ECO:0000256" key="1">
    <source>
        <dbReference type="ARBA" id="ARBA00004141"/>
    </source>
</evidence>
<feature type="transmembrane region" description="Helical" evidence="7">
    <location>
        <begin position="214"/>
        <end position="236"/>
    </location>
</feature>
<evidence type="ECO:0000313" key="10">
    <source>
        <dbReference type="Proteomes" id="UP000567885"/>
    </source>
</evidence>
<feature type="transmembrane region" description="Helical" evidence="7">
    <location>
        <begin position="184"/>
        <end position="202"/>
    </location>
</feature>
<reference evidence="9 10" key="1">
    <citation type="submission" date="2020-05" db="EMBL/GenBank/DDBJ databases">
        <title>Identification and distribution of gene clusters putatively required for synthesis of sphingolipid metabolism inhibitors in phylogenetically diverse species of the filamentous fungus Fusarium.</title>
        <authorList>
            <person name="Kim H.-S."/>
            <person name="Busman M."/>
            <person name="Brown D.W."/>
            <person name="Divon H."/>
            <person name="Uhlig S."/>
            <person name="Proctor R.H."/>
        </authorList>
    </citation>
    <scope>NUCLEOTIDE SEQUENCE [LARGE SCALE GENOMIC DNA]</scope>
    <source>
        <strain evidence="9 10">NRRL 20693</strain>
    </source>
</reference>
<keyword evidence="2 7" id="KW-0812">Transmembrane</keyword>
<gene>
    <name evidence="9" type="ORF">FHETE_983</name>
</gene>
<evidence type="ECO:0000256" key="5">
    <source>
        <dbReference type="ARBA" id="ARBA00038359"/>
    </source>
</evidence>
<comment type="caution">
    <text evidence="9">The sequence shown here is derived from an EMBL/GenBank/DDBJ whole genome shotgun (WGS) entry which is preliminary data.</text>
</comment>
<dbReference type="EMBL" id="JAAGWQ010000013">
    <property type="protein sequence ID" value="KAF5679242.1"/>
    <property type="molecule type" value="Genomic_DNA"/>
</dbReference>
<feature type="transmembrane region" description="Helical" evidence="7">
    <location>
        <begin position="52"/>
        <end position="75"/>
    </location>
</feature>
<dbReference type="AlphaFoldDB" id="A0A8H5U0Z2"/>
<sequence length="377" mass="41803">MSASSLPPDVLKHDEGPSLVIVSAVSIPLALGIVATRVWARHRKQMALERDDWMIMASLPLLWGTAAVAIASVYFGGVGKPLAVNMMQDPERLGRAQLCLFLTEFVYGTVLCTIKGGILLMYYRIFPTRSMKFGGYVLGGLTFAWWVGIVFTSIFQCTPVDKAWKPFMEGGQCLDKNRFFIGNSIPNIVMDAMIIGLPVFEVSKVQVPRSQKIAIAGIFLLGGLIVIISCIRLKYIVSLLQAGPQADFTKLISTPWIWTVIEPTVGLLCACLPTMQPLMYVLFGRFITKTSQDRSKEGIVTIGGSGSKQLDKQRVPTKDGPFRRLHDNDSAEEPVLWPETYYNQQNTVVERAKEGVIEAIPLGSITVQKDVRWEESR</sequence>
<feature type="compositionally biased region" description="Basic and acidic residues" evidence="6">
    <location>
        <begin position="309"/>
        <end position="325"/>
    </location>
</feature>
<feature type="transmembrane region" description="Helical" evidence="7">
    <location>
        <begin position="95"/>
        <end position="123"/>
    </location>
</feature>
<organism evidence="9 10">
    <name type="scientific">Fusarium heterosporum</name>
    <dbReference type="NCBI Taxonomy" id="42747"/>
    <lineage>
        <taxon>Eukaryota</taxon>
        <taxon>Fungi</taxon>
        <taxon>Dikarya</taxon>
        <taxon>Ascomycota</taxon>
        <taxon>Pezizomycotina</taxon>
        <taxon>Sordariomycetes</taxon>
        <taxon>Hypocreomycetidae</taxon>
        <taxon>Hypocreales</taxon>
        <taxon>Nectriaceae</taxon>
        <taxon>Fusarium</taxon>
        <taxon>Fusarium heterosporum species complex</taxon>
    </lineage>
</organism>
<dbReference type="PANTHER" id="PTHR33048">
    <property type="entry name" value="PTH11-LIKE INTEGRAL MEMBRANE PROTEIN (AFU_ORTHOLOGUE AFUA_5G11245)"/>
    <property type="match status" value="1"/>
</dbReference>
<evidence type="ECO:0000259" key="8">
    <source>
        <dbReference type="Pfam" id="PF20684"/>
    </source>
</evidence>
<dbReference type="Pfam" id="PF20684">
    <property type="entry name" value="Fung_rhodopsin"/>
    <property type="match status" value="1"/>
</dbReference>
<name>A0A8H5U0Z2_FUSHE</name>
<comment type="similarity">
    <text evidence="5">Belongs to the SAT4 family.</text>
</comment>
<feature type="domain" description="Rhodopsin" evidence="8">
    <location>
        <begin position="37"/>
        <end position="279"/>
    </location>
</feature>
<comment type="subcellular location">
    <subcellularLocation>
        <location evidence="1">Membrane</location>
        <topology evidence="1">Multi-pass membrane protein</topology>
    </subcellularLocation>
</comment>
<evidence type="ECO:0000256" key="3">
    <source>
        <dbReference type="ARBA" id="ARBA00022989"/>
    </source>
</evidence>